<organism evidence="2 3">
    <name type="scientific">Streptomyces axinellae</name>
    <dbReference type="NCBI Taxonomy" id="552788"/>
    <lineage>
        <taxon>Bacteria</taxon>
        <taxon>Bacillati</taxon>
        <taxon>Actinomycetota</taxon>
        <taxon>Actinomycetes</taxon>
        <taxon>Kitasatosporales</taxon>
        <taxon>Streptomycetaceae</taxon>
        <taxon>Streptomyces</taxon>
    </lineage>
</organism>
<proteinExistence type="predicted"/>
<dbReference type="Proteomes" id="UP001501447">
    <property type="component" value="Unassembled WGS sequence"/>
</dbReference>
<comment type="caution">
    <text evidence="2">The sequence shown here is derived from an EMBL/GenBank/DDBJ whole genome shotgun (WGS) entry which is preliminary data.</text>
</comment>
<protein>
    <submittedName>
        <fullName evidence="2">Uncharacterized protein</fullName>
    </submittedName>
</protein>
<name>A0ABN3QUG1_9ACTN</name>
<keyword evidence="3" id="KW-1185">Reference proteome</keyword>
<gene>
    <name evidence="2" type="ORF">GCM10009863_59990</name>
</gene>
<accession>A0ABN3QUG1</accession>
<feature type="compositionally biased region" description="Basic and acidic residues" evidence="1">
    <location>
        <begin position="1"/>
        <end position="11"/>
    </location>
</feature>
<evidence type="ECO:0000313" key="3">
    <source>
        <dbReference type="Proteomes" id="UP001501447"/>
    </source>
</evidence>
<dbReference type="EMBL" id="BAAARJ010000025">
    <property type="protein sequence ID" value="GAA2635554.1"/>
    <property type="molecule type" value="Genomic_DNA"/>
</dbReference>
<feature type="region of interest" description="Disordered" evidence="1">
    <location>
        <begin position="1"/>
        <end position="77"/>
    </location>
</feature>
<reference evidence="2 3" key="1">
    <citation type="journal article" date="2019" name="Int. J. Syst. Evol. Microbiol.">
        <title>The Global Catalogue of Microorganisms (GCM) 10K type strain sequencing project: providing services to taxonomists for standard genome sequencing and annotation.</title>
        <authorList>
            <consortium name="The Broad Institute Genomics Platform"/>
            <consortium name="The Broad Institute Genome Sequencing Center for Infectious Disease"/>
            <person name="Wu L."/>
            <person name="Ma J."/>
        </authorList>
    </citation>
    <scope>NUCLEOTIDE SEQUENCE [LARGE SCALE GENOMIC DNA]</scope>
    <source>
        <strain evidence="2 3">JCM 16373</strain>
    </source>
</reference>
<evidence type="ECO:0000313" key="2">
    <source>
        <dbReference type="EMBL" id="GAA2635554.1"/>
    </source>
</evidence>
<feature type="compositionally biased region" description="Low complexity" evidence="1">
    <location>
        <begin position="22"/>
        <end position="35"/>
    </location>
</feature>
<sequence length="77" mass="7833">MWSYKDEDRRIPGNSTKRPTVGNDTGTPDGPHGTGAHAEGSVRDTALARAPRAPGTAGTGSAAGFAGRSAVAATRKR</sequence>
<evidence type="ECO:0000256" key="1">
    <source>
        <dbReference type="SAM" id="MobiDB-lite"/>
    </source>
</evidence>
<feature type="compositionally biased region" description="Low complexity" evidence="1">
    <location>
        <begin position="45"/>
        <end position="77"/>
    </location>
</feature>